<proteinExistence type="inferred from homology"/>
<keyword evidence="6" id="KW-0479">Metal-binding</keyword>
<dbReference type="GO" id="GO:0004038">
    <property type="term" value="F:allantoinase activity"/>
    <property type="evidence" value="ECO:0007669"/>
    <property type="project" value="UniProtKB-EC"/>
</dbReference>
<dbReference type="SUPFAM" id="SSF51556">
    <property type="entry name" value="Metallo-dependent hydrolases"/>
    <property type="match status" value="1"/>
</dbReference>
<feature type="domain" description="Allantoinase composite" evidence="11">
    <location>
        <begin position="65"/>
        <end position="128"/>
    </location>
</feature>
<dbReference type="InterPro" id="IPR032466">
    <property type="entry name" value="Metal_Hydrolase"/>
</dbReference>
<dbReference type="InterPro" id="IPR017593">
    <property type="entry name" value="Allantoinase"/>
</dbReference>
<evidence type="ECO:0000259" key="11">
    <source>
        <dbReference type="Pfam" id="PF24890"/>
    </source>
</evidence>
<dbReference type="NCBIfam" id="TIGR03178">
    <property type="entry name" value="allantoinase"/>
    <property type="match status" value="1"/>
</dbReference>
<reference evidence="12" key="1">
    <citation type="submission" date="2021-01" db="EMBL/GenBank/DDBJ databases">
        <authorList>
            <person name="Eckstrom K.M.E."/>
        </authorList>
    </citation>
    <scope>NUCLEOTIDE SEQUENCE</scope>
    <source>
        <strain evidence="12">UVCC 0001</strain>
    </source>
</reference>
<evidence type="ECO:0000256" key="3">
    <source>
        <dbReference type="ARBA" id="ARBA00010368"/>
    </source>
</evidence>
<dbReference type="SUPFAM" id="SSF51338">
    <property type="entry name" value="Composite domain of metallo-dependent hydrolases"/>
    <property type="match status" value="1"/>
</dbReference>
<dbReference type="EC" id="3.5.2.5" evidence="5"/>
<feature type="domain" description="Amidohydrolase-related" evidence="10">
    <location>
        <begin position="130"/>
        <end position="514"/>
    </location>
</feature>
<keyword evidence="9" id="KW-0812">Transmembrane</keyword>
<evidence type="ECO:0000256" key="1">
    <source>
        <dbReference type="ARBA" id="ARBA00001947"/>
    </source>
</evidence>
<dbReference type="GO" id="GO:0005737">
    <property type="term" value="C:cytoplasm"/>
    <property type="evidence" value="ECO:0007669"/>
    <property type="project" value="TreeGrafter"/>
</dbReference>
<evidence type="ECO:0000256" key="5">
    <source>
        <dbReference type="ARBA" id="ARBA00012863"/>
    </source>
</evidence>
<organism evidence="12 13">
    <name type="scientific">Prototheca wickerhamii</name>
    <dbReference type="NCBI Taxonomy" id="3111"/>
    <lineage>
        <taxon>Eukaryota</taxon>
        <taxon>Viridiplantae</taxon>
        <taxon>Chlorophyta</taxon>
        <taxon>core chlorophytes</taxon>
        <taxon>Trebouxiophyceae</taxon>
        <taxon>Chlorellales</taxon>
        <taxon>Chlorellaceae</taxon>
        <taxon>Prototheca</taxon>
    </lineage>
</organism>
<dbReference type="InterPro" id="IPR006680">
    <property type="entry name" value="Amidohydro-rel"/>
</dbReference>
<dbReference type="GO" id="GO:0050897">
    <property type="term" value="F:cobalt ion binding"/>
    <property type="evidence" value="ECO:0007669"/>
    <property type="project" value="InterPro"/>
</dbReference>
<comment type="similarity">
    <text evidence="3">Belongs to the metallo-dependent hydrolases superfamily. Allantoinase family.</text>
</comment>
<evidence type="ECO:0000256" key="8">
    <source>
        <dbReference type="ARBA" id="ARBA00022833"/>
    </source>
</evidence>
<gene>
    <name evidence="12" type="ORF">QBZ16_003464</name>
</gene>
<accession>A0AAD9IK18</accession>
<dbReference type="InterPro" id="IPR011059">
    <property type="entry name" value="Metal-dep_hydrolase_composite"/>
</dbReference>
<keyword evidence="9" id="KW-0472">Membrane</keyword>
<dbReference type="InterPro" id="IPR002195">
    <property type="entry name" value="Dihydroorotase_CS"/>
</dbReference>
<evidence type="ECO:0000256" key="2">
    <source>
        <dbReference type="ARBA" id="ARBA00004968"/>
    </source>
</evidence>
<dbReference type="PROSITE" id="PS00482">
    <property type="entry name" value="DIHYDROOROTASE_1"/>
    <property type="match status" value="1"/>
</dbReference>
<dbReference type="Pfam" id="PF24890">
    <property type="entry name" value="ALN_composite"/>
    <property type="match status" value="1"/>
</dbReference>
<dbReference type="PANTHER" id="PTHR43668:SF2">
    <property type="entry name" value="ALLANTOINASE"/>
    <property type="match status" value="1"/>
</dbReference>
<dbReference type="InterPro" id="IPR050138">
    <property type="entry name" value="DHOase/Allantoinase_Hydrolase"/>
</dbReference>
<comment type="cofactor">
    <cofactor evidence="1">
        <name>Zn(2+)</name>
        <dbReference type="ChEBI" id="CHEBI:29105"/>
    </cofactor>
</comment>
<evidence type="ECO:0000313" key="12">
    <source>
        <dbReference type="EMBL" id="KAK2078624.1"/>
    </source>
</evidence>
<name>A0AAD9IK18_PROWI</name>
<evidence type="ECO:0000259" key="10">
    <source>
        <dbReference type="Pfam" id="PF01979"/>
    </source>
</evidence>
<dbReference type="AlphaFoldDB" id="A0AAD9IK18"/>
<keyword evidence="9" id="KW-1133">Transmembrane helix</keyword>
<dbReference type="Pfam" id="PF01979">
    <property type="entry name" value="Amidohydro_1"/>
    <property type="match status" value="1"/>
</dbReference>
<feature type="transmembrane region" description="Helical" evidence="9">
    <location>
        <begin position="21"/>
        <end position="39"/>
    </location>
</feature>
<comment type="subunit">
    <text evidence="4">Homotetramer.</text>
</comment>
<evidence type="ECO:0000256" key="4">
    <source>
        <dbReference type="ARBA" id="ARBA00011881"/>
    </source>
</evidence>
<dbReference type="GO" id="GO:0000256">
    <property type="term" value="P:allantoin catabolic process"/>
    <property type="evidence" value="ECO:0007669"/>
    <property type="project" value="InterPro"/>
</dbReference>
<dbReference type="Gene3D" id="3.20.20.140">
    <property type="entry name" value="Metal-dependent hydrolases"/>
    <property type="match status" value="1"/>
</dbReference>
<evidence type="ECO:0000256" key="9">
    <source>
        <dbReference type="SAM" id="Phobius"/>
    </source>
</evidence>
<dbReference type="Proteomes" id="UP001255856">
    <property type="component" value="Unassembled WGS sequence"/>
</dbReference>
<sequence length="531" mass="56687">MARKEITTKEPPVLGQDPRRFALSIFLQAVVLGIVVYQMRQGGTLTAITNYAQALNPWSTPCGLLPHKEFFLVSDNVVLPSGAFPGYVHVRGQSIVSVTTGRPGADRLSLVKWRAEANPRAAVMDYGPAYVAPGLIDVHVHLNTPGRDDWEGVGPGTAAAAAGGLTTVIDMPLNSDPCTVSAKELRGKRAASRGNTEVDLGAWGGIVPANARDPGTLRAMRRAGALGFKSFLSPSGMHCFPNVSLDDVAAALPVVKALGVPYLIHAELVDADVPSGGDPRSFADFLERRPARFEHRAVRALIDLLRKDSSPYEPGFSLHIVHLVSSSLLPELAAAKAEGLPLTVETAPHYLLFSSEDVADGDTRFSCMPPIRSAANREGLWAGVADGTIDVVASDHSPSPPHMKRLEDGDFTAAWGGIAGLQYSLPASWDGAIKRGVNVSRLFDAWAARPAALAGLARKGKLRAGYDADVVVFDGEELADTGELERRHRHKVTPYDGVQLRGRVLATFVRGQMVFSADQGVSPDRCGKLLP</sequence>
<evidence type="ECO:0000256" key="7">
    <source>
        <dbReference type="ARBA" id="ARBA00022801"/>
    </source>
</evidence>
<keyword evidence="13" id="KW-1185">Reference proteome</keyword>
<keyword evidence="8" id="KW-0862">Zinc</keyword>
<evidence type="ECO:0000256" key="6">
    <source>
        <dbReference type="ARBA" id="ARBA00022723"/>
    </source>
</evidence>
<keyword evidence="7" id="KW-0378">Hydrolase</keyword>
<comment type="caution">
    <text evidence="12">The sequence shown here is derived from an EMBL/GenBank/DDBJ whole genome shotgun (WGS) entry which is preliminary data.</text>
</comment>
<dbReference type="InterPro" id="IPR056854">
    <property type="entry name" value="ALN_composite"/>
</dbReference>
<protein>
    <recommendedName>
        <fullName evidence="5">allantoinase</fullName>
        <ecNumber evidence="5">3.5.2.5</ecNumber>
    </recommendedName>
</protein>
<evidence type="ECO:0000313" key="13">
    <source>
        <dbReference type="Proteomes" id="UP001255856"/>
    </source>
</evidence>
<dbReference type="EMBL" id="JASFZW010000004">
    <property type="protein sequence ID" value="KAK2078624.1"/>
    <property type="molecule type" value="Genomic_DNA"/>
</dbReference>
<comment type="pathway">
    <text evidence="2">Nitrogen metabolism; (S)-allantoin degradation; allantoate from (S)-allantoin: step 1/1.</text>
</comment>
<dbReference type="PANTHER" id="PTHR43668">
    <property type="entry name" value="ALLANTOINASE"/>
    <property type="match status" value="1"/>
</dbReference>
<dbReference type="GO" id="GO:0008270">
    <property type="term" value="F:zinc ion binding"/>
    <property type="evidence" value="ECO:0007669"/>
    <property type="project" value="InterPro"/>
</dbReference>
<dbReference type="GO" id="GO:0006145">
    <property type="term" value="P:purine nucleobase catabolic process"/>
    <property type="evidence" value="ECO:0007669"/>
    <property type="project" value="TreeGrafter"/>
</dbReference>